<organism evidence="5 6">
    <name type="scientific">Pedobacter metabolipauper</name>
    <dbReference type="NCBI Taxonomy" id="425513"/>
    <lineage>
        <taxon>Bacteria</taxon>
        <taxon>Pseudomonadati</taxon>
        <taxon>Bacteroidota</taxon>
        <taxon>Sphingobacteriia</taxon>
        <taxon>Sphingobacteriales</taxon>
        <taxon>Sphingobacteriaceae</taxon>
        <taxon>Pedobacter</taxon>
    </lineage>
</organism>
<evidence type="ECO:0000256" key="2">
    <source>
        <dbReference type="SAM" id="Phobius"/>
    </source>
</evidence>
<name>A0A4V3D0R0_9SPHI</name>
<proteinExistence type="predicted"/>
<keyword evidence="2" id="KW-0472">Membrane</keyword>
<keyword evidence="6" id="KW-1185">Reference proteome</keyword>
<protein>
    <submittedName>
        <fullName evidence="5">YXYXY domain-containing protein</fullName>
    </submittedName>
</protein>
<dbReference type="AlphaFoldDB" id="A0A4V3D0R0"/>
<evidence type="ECO:0000313" key="6">
    <source>
        <dbReference type="Proteomes" id="UP000295620"/>
    </source>
</evidence>
<dbReference type="InterPro" id="IPR013783">
    <property type="entry name" value="Ig-like_fold"/>
</dbReference>
<dbReference type="GO" id="GO:0000155">
    <property type="term" value="F:phosphorelay sensor kinase activity"/>
    <property type="evidence" value="ECO:0007669"/>
    <property type="project" value="TreeGrafter"/>
</dbReference>
<comment type="caution">
    <text evidence="5">The sequence shown here is derived from an EMBL/GenBank/DDBJ whole genome shotgun (WGS) entry which is preliminary data.</text>
</comment>
<dbReference type="GO" id="GO:0003677">
    <property type="term" value="F:DNA binding"/>
    <property type="evidence" value="ECO:0007669"/>
    <property type="project" value="InterPro"/>
</dbReference>
<evidence type="ECO:0000256" key="1">
    <source>
        <dbReference type="ARBA" id="ARBA00022553"/>
    </source>
</evidence>
<dbReference type="InterPro" id="IPR000792">
    <property type="entry name" value="Tscrpt_reg_LuxR_C"/>
</dbReference>
<sequence>MSKSLIIILLLCAFTHSRSLSQIATPQILNYTNDNYKAGIQNWDLAQDRNGILYFANNEGLLTFNGRFWNLIRLPNLTCVRSVEIDHKNRIFVGGQDEAGYYFPEENGILKYHSIIPLVPEKYRKFADVWNVSILEDAVVFRTTNVILYYKDGVVKAYPPDVSWEFAGKGNNKLFAHSKGKGLMIFDDGAWMPYCNDPVLNRSAVTSMMEYNKDTLLVSTLKNGLFLMVNGQLIPKKTSFDQTFYNDRIYAASKIDTDKYVIGTTSGGIMVINKNGRLIQKYTYKDGLQNNNVRGIITDKNKNLWLALDDGIDYIAINSAVKNIFPDKNKQVTSYAIRSFNQTLYIGTSNGLYATPIEPGIKDLSLSKGSFSEVPNSKGQVWNLDEINNKLLMAHEDGFFIVENNKAKQIYAVPGTWLFEPVSDVFPSNHIIAGTYLGLQKISYANGNFTNGGKIEGRREESLRFIAFDSSNHIWASHPYHGVYKMELSADYRKIKKYTLFTDREGLPSHLYNYVFKIKNRVVVATEDGVYEYDEAKRRFKPFQLLYSALKGLSLQYLKEDNLGNVWFVSDKKVGILDFSQPSKKQPFSVHYFPQLDGKVVGGFESVYFLNPENIFIGANKGAYHVNYSKYLQNISKPTILIGSVKLFGKKDSVIFGGYFMKGDGLTEAQDLSKIMKLSNGYSSLHFEYSSTLFEHQTNIEFSYQLIGFDKSWSPWNQKSEKDYTNLPAGKYTFNVKARNSFSNESEITSYTFEILPAWYQTIWMYLLYIIILAIIIHVSFKWQKEKHTIAQARLSYLHQLELDRSEKEIVRLEYEKLEADVNYKNRELSNMTMHLVQRGKVLARIKEVISTIIKNHDINDSSPSFRHLIRLIRDVEKSDQDWDNFSMHFNTVNTDFFNTLKDQFPDLTPNELKLSAYLKMNLSTKEIAQLMNITIKAVEIGRYRLRKKLHLSPETNLYDFLIKVSRNTKQV</sequence>
<feature type="domain" description="HTH luxR-type" evidence="4">
    <location>
        <begin position="905"/>
        <end position="962"/>
    </location>
</feature>
<dbReference type="InterPro" id="IPR011123">
    <property type="entry name" value="Y_Y_Y"/>
</dbReference>
<keyword evidence="2" id="KW-0812">Transmembrane</keyword>
<gene>
    <name evidence="5" type="ORF">ATK78_4014</name>
</gene>
<dbReference type="OrthoDB" id="9809670at2"/>
<dbReference type="Gene3D" id="1.10.10.10">
    <property type="entry name" value="Winged helix-like DNA-binding domain superfamily/Winged helix DNA-binding domain"/>
    <property type="match status" value="1"/>
</dbReference>
<dbReference type="InterPro" id="IPR016032">
    <property type="entry name" value="Sig_transdc_resp-reg_C-effctor"/>
</dbReference>
<dbReference type="PANTHER" id="PTHR43547:SF2">
    <property type="entry name" value="HYBRID SIGNAL TRANSDUCTION HISTIDINE KINASE C"/>
    <property type="match status" value="1"/>
</dbReference>
<dbReference type="GO" id="GO:0006355">
    <property type="term" value="P:regulation of DNA-templated transcription"/>
    <property type="evidence" value="ECO:0007669"/>
    <property type="project" value="InterPro"/>
</dbReference>
<keyword evidence="1" id="KW-0597">Phosphoprotein</keyword>
<evidence type="ECO:0000259" key="4">
    <source>
        <dbReference type="SMART" id="SM00421"/>
    </source>
</evidence>
<dbReference type="InterPro" id="IPR015943">
    <property type="entry name" value="WD40/YVTN_repeat-like_dom_sf"/>
</dbReference>
<dbReference type="Proteomes" id="UP000295620">
    <property type="component" value="Unassembled WGS sequence"/>
</dbReference>
<dbReference type="RefSeq" id="WP_133577819.1">
    <property type="nucleotide sequence ID" value="NZ_SNYC01000007.1"/>
</dbReference>
<dbReference type="EMBL" id="SNYC01000007">
    <property type="protein sequence ID" value="TDQ06998.1"/>
    <property type="molecule type" value="Genomic_DNA"/>
</dbReference>
<dbReference type="Pfam" id="PF07495">
    <property type="entry name" value="Y_Y_Y"/>
    <property type="match status" value="1"/>
</dbReference>
<dbReference type="SMART" id="SM00421">
    <property type="entry name" value="HTH_LUXR"/>
    <property type="match status" value="1"/>
</dbReference>
<dbReference type="Gene3D" id="2.130.10.10">
    <property type="entry name" value="YVTN repeat-like/Quinoprotein amine dehydrogenase"/>
    <property type="match status" value="2"/>
</dbReference>
<dbReference type="PANTHER" id="PTHR43547">
    <property type="entry name" value="TWO-COMPONENT HISTIDINE KINASE"/>
    <property type="match status" value="1"/>
</dbReference>
<accession>A0A4V3D0R0</accession>
<evidence type="ECO:0000313" key="5">
    <source>
        <dbReference type="EMBL" id="TDQ06998.1"/>
    </source>
</evidence>
<keyword evidence="2" id="KW-1133">Transmembrane helix</keyword>
<reference evidence="5 6" key="1">
    <citation type="submission" date="2019-03" db="EMBL/GenBank/DDBJ databases">
        <title>Genomic Encyclopedia of Archaeal and Bacterial Type Strains, Phase II (KMG-II): from individual species to whole genera.</title>
        <authorList>
            <person name="Goeker M."/>
        </authorList>
    </citation>
    <scope>NUCLEOTIDE SEQUENCE [LARGE SCALE GENOMIC DNA]</scope>
    <source>
        <strain evidence="5 6">DSM 19035</strain>
    </source>
</reference>
<evidence type="ECO:0000256" key="3">
    <source>
        <dbReference type="SAM" id="SignalP"/>
    </source>
</evidence>
<keyword evidence="3" id="KW-0732">Signal</keyword>
<dbReference type="InterPro" id="IPR036388">
    <property type="entry name" value="WH-like_DNA-bd_sf"/>
</dbReference>
<feature type="chain" id="PRO_5020270615" evidence="3">
    <location>
        <begin position="25"/>
        <end position="972"/>
    </location>
</feature>
<feature type="signal peptide" evidence="3">
    <location>
        <begin position="1"/>
        <end position="24"/>
    </location>
</feature>
<dbReference type="Gene3D" id="2.60.40.10">
    <property type="entry name" value="Immunoglobulins"/>
    <property type="match status" value="1"/>
</dbReference>
<dbReference type="SUPFAM" id="SSF46894">
    <property type="entry name" value="C-terminal effector domain of the bipartite response regulators"/>
    <property type="match status" value="1"/>
</dbReference>
<feature type="transmembrane region" description="Helical" evidence="2">
    <location>
        <begin position="763"/>
        <end position="781"/>
    </location>
</feature>
<dbReference type="SUPFAM" id="SSF63829">
    <property type="entry name" value="Calcium-dependent phosphotriesterase"/>
    <property type="match status" value="2"/>
</dbReference>